<gene>
    <name evidence="3" type="ORF">Phou_029070</name>
</gene>
<name>A0A6V8KAJ6_9ACTN</name>
<dbReference type="GO" id="GO:0004674">
    <property type="term" value="F:protein serine/threonine kinase activity"/>
    <property type="evidence" value="ECO:0007669"/>
    <property type="project" value="UniProtKB-KW"/>
</dbReference>
<dbReference type="CDD" id="cd16936">
    <property type="entry name" value="HATPase_RsbW-like"/>
    <property type="match status" value="1"/>
</dbReference>
<dbReference type="Pfam" id="PF13581">
    <property type="entry name" value="HATPase_c_2"/>
    <property type="match status" value="1"/>
</dbReference>
<evidence type="ECO:0000313" key="3">
    <source>
        <dbReference type="EMBL" id="GFJ78727.1"/>
    </source>
</evidence>
<evidence type="ECO:0000256" key="1">
    <source>
        <dbReference type="ARBA" id="ARBA00022527"/>
    </source>
</evidence>
<keyword evidence="4" id="KW-1185">Reference proteome</keyword>
<dbReference type="Gene3D" id="3.30.565.10">
    <property type="entry name" value="Histidine kinase-like ATPase, C-terminal domain"/>
    <property type="match status" value="1"/>
</dbReference>
<dbReference type="PANTHER" id="PTHR35526:SF3">
    <property type="entry name" value="ANTI-SIGMA-F FACTOR RSBW"/>
    <property type="match status" value="1"/>
</dbReference>
<dbReference type="InterPro" id="IPR036890">
    <property type="entry name" value="HATPase_C_sf"/>
</dbReference>
<feature type="domain" description="Histidine kinase/HSP90-like ATPase" evidence="2">
    <location>
        <begin position="23"/>
        <end position="129"/>
    </location>
</feature>
<reference evidence="3 4" key="1">
    <citation type="submission" date="2020-03" db="EMBL/GenBank/DDBJ databases">
        <title>Whole genome shotgun sequence of Phytohabitans houttuyneae NBRC 108639.</title>
        <authorList>
            <person name="Komaki H."/>
            <person name="Tamura T."/>
        </authorList>
    </citation>
    <scope>NUCLEOTIDE SEQUENCE [LARGE SCALE GENOMIC DNA]</scope>
    <source>
        <strain evidence="3 4">NBRC 108639</strain>
    </source>
</reference>
<dbReference type="InterPro" id="IPR003594">
    <property type="entry name" value="HATPase_dom"/>
</dbReference>
<sequence>MQTKATTPAPEHWLSLELEPRLEAAQMARELVATACASWHRESLAEPANIAISELVNNAVLHAGTPLTVQLATHREELLIAVRDGSTEPLRPRTPAHTSSGGRGLLLLDAIAASWGCAVRDGGKVVWAVLR</sequence>
<comment type="caution">
    <text evidence="3">The sequence shown here is derived from an EMBL/GenBank/DDBJ whole genome shotgun (WGS) entry which is preliminary data.</text>
</comment>
<dbReference type="AlphaFoldDB" id="A0A6V8KAJ6"/>
<keyword evidence="1" id="KW-0808">Transferase</keyword>
<dbReference type="PANTHER" id="PTHR35526">
    <property type="entry name" value="ANTI-SIGMA-F FACTOR RSBW-RELATED"/>
    <property type="match status" value="1"/>
</dbReference>
<dbReference type="Proteomes" id="UP000482800">
    <property type="component" value="Unassembled WGS sequence"/>
</dbReference>
<keyword evidence="1" id="KW-0418">Kinase</keyword>
<accession>A0A6V8KAJ6</accession>
<dbReference type="RefSeq" id="WP_173056437.1">
    <property type="nucleotide sequence ID" value="NZ_BAABGO010000001.1"/>
</dbReference>
<reference evidence="3 4" key="2">
    <citation type="submission" date="2020-03" db="EMBL/GenBank/DDBJ databases">
        <authorList>
            <person name="Ichikawa N."/>
            <person name="Kimura A."/>
            <person name="Kitahashi Y."/>
            <person name="Uohara A."/>
        </authorList>
    </citation>
    <scope>NUCLEOTIDE SEQUENCE [LARGE SCALE GENOMIC DNA]</scope>
    <source>
        <strain evidence="3 4">NBRC 108639</strain>
    </source>
</reference>
<dbReference type="InterPro" id="IPR050267">
    <property type="entry name" value="Anti-sigma-factor_SerPK"/>
</dbReference>
<keyword evidence="1" id="KW-0723">Serine/threonine-protein kinase</keyword>
<evidence type="ECO:0000259" key="2">
    <source>
        <dbReference type="Pfam" id="PF13581"/>
    </source>
</evidence>
<proteinExistence type="predicted"/>
<protein>
    <recommendedName>
        <fullName evidence="2">Histidine kinase/HSP90-like ATPase domain-containing protein</fullName>
    </recommendedName>
</protein>
<organism evidence="3 4">
    <name type="scientific">Phytohabitans houttuyneae</name>
    <dbReference type="NCBI Taxonomy" id="1076126"/>
    <lineage>
        <taxon>Bacteria</taxon>
        <taxon>Bacillati</taxon>
        <taxon>Actinomycetota</taxon>
        <taxon>Actinomycetes</taxon>
        <taxon>Micromonosporales</taxon>
        <taxon>Micromonosporaceae</taxon>
    </lineage>
</organism>
<evidence type="ECO:0000313" key="4">
    <source>
        <dbReference type="Proteomes" id="UP000482800"/>
    </source>
</evidence>
<dbReference type="EMBL" id="BLPF01000001">
    <property type="protein sequence ID" value="GFJ78727.1"/>
    <property type="molecule type" value="Genomic_DNA"/>
</dbReference>
<dbReference type="SUPFAM" id="SSF55874">
    <property type="entry name" value="ATPase domain of HSP90 chaperone/DNA topoisomerase II/histidine kinase"/>
    <property type="match status" value="1"/>
</dbReference>